<gene>
    <name evidence="7" type="ORF">OSB04_004544</name>
</gene>
<evidence type="ECO:0000256" key="3">
    <source>
        <dbReference type="PIRSR" id="PIRSR000106-2"/>
    </source>
</evidence>
<evidence type="ECO:0000256" key="4">
    <source>
        <dbReference type="PIRSR" id="PIRSR000106-3"/>
    </source>
</evidence>
<protein>
    <recommendedName>
        <fullName evidence="9">Malic enzyme</fullName>
    </recommendedName>
</protein>
<evidence type="ECO:0000256" key="1">
    <source>
        <dbReference type="ARBA" id="ARBA00008785"/>
    </source>
</evidence>
<dbReference type="PANTHER" id="PTHR23406:SF76">
    <property type="entry name" value="NADP-DEPENDENT MALIC ENZYME 4, CHLOROPLASTIC"/>
    <property type="match status" value="1"/>
</dbReference>
<evidence type="ECO:0000256" key="2">
    <source>
        <dbReference type="PIRSR" id="PIRSR000106-1"/>
    </source>
</evidence>
<dbReference type="PRINTS" id="PR00072">
    <property type="entry name" value="MALOXRDTASE"/>
</dbReference>
<evidence type="ECO:0000313" key="7">
    <source>
        <dbReference type="EMBL" id="KAJ9568578.1"/>
    </source>
</evidence>
<evidence type="ECO:0000313" key="8">
    <source>
        <dbReference type="Proteomes" id="UP001172457"/>
    </source>
</evidence>
<feature type="binding site" evidence="4">
    <location>
        <position position="287"/>
    </location>
    <ligand>
        <name>a divalent metal cation</name>
        <dbReference type="ChEBI" id="CHEBI:60240"/>
    </ligand>
</feature>
<dbReference type="GO" id="GO:0046872">
    <property type="term" value="F:metal ion binding"/>
    <property type="evidence" value="ECO:0007669"/>
    <property type="project" value="UniProtKB-KW"/>
</dbReference>
<feature type="domain" description="Malic enzyme N-terminal" evidence="6">
    <location>
        <begin position="135"/>
        <end position="301"/>
    </location>
</feature>
<name>A0AA38U4D4_9ASTR</name>
<dbReference type="Pfam" id="PF03949">
    <property type="entry name" value="Malic_M"/>
    <property type="match status" value="1"/>
</dbReference>
<reference evidence="7" key="1">
    <citation type="submission" date="2023-03" db="EMBL/GenBank/DDBJ databases">
        <title>Chromosome-scale reference genome and RAD-based genetic map of yellow starthistle (Centaurea solstitialis) reveal putative structural variation and QTLs associated with invader traits.</title>
        <authorList>
            <person name="Reatini B."/>
            <person name="Cang F.A."/>
            <person name="Jiang Q."/>
            <person name="Mckibben M.T.W."/>
            <person name="Barker M.S."/>
            <person name="Rieseberg L.H."/>
            <person name="Dlugosch K.M."/>
        </authorList>
    </citation>
    <scope>NUCLEOTIDE SEQUENCE</scope>
    <source>
        <strain evidence="7">CAN-66</strain>
        <tissue evidence="7">Leaf</tissue>
    </source>
</reference>
<feature type="binding site" evidence="4">
    <location>
        <position position="310"/>
    </location>
    <ligand>
        <name>a divalent metal cation</name>
        <dbReference type="ChEBI" id="CHEBI:60240"/>
    </ligand>
</feature>
<dbReference type="InterPro" id="IPR012301">
    <property type="entry name" value="Malic_N_dom"/>
</dbReference>
<dbReference type="PANTHER" id="PTHR23406">
    <property type="entry name" value="MALIC ENZYME-RELATED"/>
    <property type="match status" value="1"/>
</dbReference>
<dbReference type="GO" id="GO:0051287">
    <property type="term" value="F:NAD binding"/>
    <property type="evidence" value="ECO:0007669"/>
    <property type="project" value="InterPro"/>
</dbReference>
<accession>A0AA38U4D4</accession>
<evidence type="ECO:0000259" key="6">
    <source>
        <dbReference type="SMART" id="SM01274"/>
    </source>
</evidence>
<keyword evidence="4" id="KW-0479">Metal-binding</keyword>
<evidence type="ECO:0000259" key="5">
    <source>
        <dbReference type="SMART" id="SM00919"/>
    </source>
</evidence>
<dbReference type="AlphaFoldDB" id="A0AA38U4D4"/>
<dbReference type="SUPFAM" id="SSF53223">
    <property type="entry name" value="Aminoacid dehydrogenase-like, N-terminal domain"/>
    <property type="match status" value="1"/>
</dbReference>
<evidence type="ECO:0008006" key="9">
    <source>
        <dbReference type="Google" id="ProtNLM"/>
    </source>
</evidence>
<dbReference type="SMART" id="SM01274">
    <property type="entry name" value="malic"/>
    <property type="match status" value="1"/>
</dbReference>
<feature type="active site" description="Proton donor" evidence="2">
    <location>
        <position position="158"/>
    </location>
</feature>
<comment type="cofactor">
    <cofactor evidence="4">
        <name>Mg(2+)</name>
        <dbReference type="ChEBI" id="CHEBI:18420"/>
    </cofactor>
    <cofactor evidence="4">
        <name>Mn(2+)</name>
        <dbReference type="ChEBI" id="CHEBI:29035"/>
    </cofactor>
    <text evidence="4">Divalent metal cations. Prefers magnesium or manganese.</text>
</comment>
<dbReference type="InterPro" id="IPR037062">
    <property type="entry name" value="Malic_N_dom_sf"/>
</dbReference>
<dbReference type="SUPFAM" id="SSF51735">
    <property type="entry name" value="NAD(P)-binding Rossmann-fold domains"/>
    <property type="match status" value="1"/>
</dbReference>
<dbReference type="EMBL" id="JARYMX010000001">
    <property type="protein sequence ID" value="KAJ9568578.1"/>
    <property type="molecule type" value="Genomic_DNA"/>
</dbReference>
<organism evidence="7 8">
    <name type="scientific">Centaurea solstitialis</name>
    <name type="common">yellow star-thistle</name>
    <dbReference type="NCBI Taxonomy" id="347529"/>
    <lineage>
        <taxon>Eukaryota</taxon>
        <taxon>Viridiplantae</taxon>
        <taxon>Streptophyta</taxon>
        <taxon>Embryophyta</taxon>
        <taxon>Tracheophyta</taxon>
        <taxon>Spermatophyta</taxon>
        <taxon>Magnoliopsida</taxon>
        <taxon>eudicotyledons</taxon>
        <taxon>Gunneridae</taxon>
        <taxon>Pentapetalae</taxon>
        <taxon>asterids</taxon>
        <taxon>campanulids</taxon>
        <taxon>Asterales</taxon>
        <taxon>Asteraceae</taxon>
        <taxon>Carduoideae</taxon>
        <taxon>Cardueae</taxon>
        <taxon>Centaureinae</taxon>
        <taxon>Centaurea</taxon>
    </lineage>
</organism>
<sequence length="529" mass="58287">MNKNNANARPERNVVVSVESAVKEVNALMAVDLVESSKSTVVGGGDVYGQDVDTEDDDDVDTPWAVSVASGYSLLRNPHHNKGLAFTEKERDAHYIRGLLPPVVINQNLQVKKMINSIRQYEAPLHKYQAMMDLQERNERLFYKLLIDHIEELLPIVYTPTVGEACQKYGSIFKRPQGLFISLNDKGRILEILNNWPEKKIQVIVVTDGERILGLGDLGCQGMGIPVGKLSLYTALGGIRPSAVSIHEIIAILLTVTIDVGTNNEKLLNDEFYIGLRQRRATGQFEDFANHNAFDLLAKYSATHLVFNDDIQAGTGIAELIALEISKQTRAPLEETRKRVWLVDSKAIKPTVLIGSSGAGQTFTKEVIEAMSSLNKKPVILALSNPTSQSECTAEQAYTWSEGRAIFASGSPFAPVEYNGKLYVSGQSNNAYIFPGFGLGLIISGAIRVHDDMLLAASEALAEQVTQEHFDDGLIYPPFTNIRKISAHIAAKVAAKVYELGLASRLPQPENLVAYAESCMYSPSYRNYR</sequence>
<dbReference type="InterPro" id="IPR001891">
    <property type="entry name" value="Malic_OxRdtase"/>
</dbReference>
<keyword evidence="8" id="KW-1185">Reference proteome</keyword>
<dbReference type="Proteomes" id="UP001172457">
    <property type="component" value="Chromosome 1"/>
</dbReference>
<dbReference type="Pfam" id="PF00390">
    <property type="entry name" value="malic"/>
    <property type="match status" value="1"/>
</dbReference>
<feature type="domain" description="Malic enzyme NAD-binding" evidence="5">
    <location>
        <begin position="296"/>
        <end position="498"/>
    </location>
</feature>
<dbReference type="InterPro" id="IPR012302">
    <property type="entry name" value="Malic_NAD-bd"/>
</dbReference>
<feature type="active site" description="Proton acceptor" evidence="2">
    <location>
        <position position="229"/>
    </location>
</feature>
<comment type="similarity">
    <text evidence="1">Belongs to the malic enzymes family.</text>
</comment>
<dbReference type="GO" id="GO:0006108">
    <property type="term" value="P:malate metabolic process"/>
    <property type="evidence" value="ECO:0007669"/>
    <property type="project" value="TreeGrafter"/>
</dbReference>
<dbReference type="Gene3D" id="3.40.50.720">
    <property type="entry name" value="NAD(P)-binding Rossmann-like Domain"/>
    <property type="match status" value="1"/>
</dbReference>
<comment type="caution">
    <text evidence="7">The sequence shown here is derived from an EMBL/GenBank/DDBJ whole genome shotgun (WGS) entry which is preliminary data.</text>
</comment>
<feature type="binding site" evidence="4">
    <location>
        <position position="286"/>
    </location>
    <ligand>
        <name>a divalent metal cation</name>
        <dbReference type="ChEBI" id="CHEBI:60240"/>
    </ligand>
</feature>
<dbReference type="SMART" id="SM00919">
    <property type="entry name" value="Malic_M"/>
    <property type="match status" value="1"/>
</dbReference>
<dbReference type="InterPro" id="IPR036291">
    <property type="entry name" value="NAD(P)-bd_dom_sf"/>
</dbReference>
<dbReference type="InterPro" id="IPR046346">
    <property type="entry name" value="Aminoacid_DH-like_N_sf"/>
</dbReference>
<feature type="binding site" evidence="3">
    <location>
        <position position="385"/>
    </location>
    <ligand>
        <name>(S)-malate</name>
        <dbReference type="ChEBI" id="CHEBI:15589"/>
    </ligand>
</feature>
<proteinExistence type="inferred from homology"/>
<dbReference type="PIRSF" id="PIRSF000106">
    <property type="entry name" value="ME"/>
    <property type="match status" value="1"/>
</dbReference>
<feature type="binding site" evidence="3">
    <location>
        <position position="211"/>
    </location>
    <ligand>
        <name>(S)-malate</name>
        <dbReference type="ChEBI" id="CHEBI:15589"/>
    </ligand>
</feature>
<dbReference type="GO" id="GO:0009507">
    <property type="term" value="C:chloroplast"/>
    <property type="evidence" value="ECO:0007669"/>
    <property type="project" value="TreeGrafter"/>
</dbReference>
<dbReference type="GO" id="GO:0004473">
    <property type="term" value="F:malate dehydrogenase (decarboxylating) (NADP+) activity"/>
    <property type="evidence" value="ECO:0007669"/>
    <property type="project" value="TreeGrafter"/>
</dbReference>
<feature type="binding site" evidence="3">
    <location>
        <position position="429"/>
    </location>
    <ligand>
        <name>(S)-malate</name>
        <dbReference type="ChEBI" id="CHEBI:15589"/>
    </ligand>
</feature>
<dbReference type="Gene3D" id="3.40.50.10380">
    <property type="entry name" value="Malic enzyme, N-terminal domain"/>
    <property type="match status" value="2"/>
</dbReference>